<keyword evidence="8 12" id="KW-0547">Nucleotide-binding</keyword>
<dbReference type="PROSITE" id="PS00111">
    <property type="entry name" value="PGLYCERATE_KINASE"/>
    <property type="match status" value="1"/>
</dbReference>
<evidence type="ECO:0000256" key="9">
    <source>
        <dbReference type="ARBA" id="ARBA00022777"/>
    </source>
</evidence>
<name>A0A3N2BGS1_9MICO</name>
<feature type="binding site" evidence="13">
    <location>
        <position position="154"/>
    </location>
    <ligand>
        <name>(2R)-3-phosphoglycerate</name>
        <dbReference type="ChEBI" id="CHEBI:58272"/>
    </ligand>
</feature>
<evidence type="ECO:0000256" key="15">
    <source>
        <dbReference type="RuleBase" id="RU000532"/>
    </source>
</evidence>
<feature type="binding site" evidence="12 13">
    <location>
        <begin position="20"/>
        <end position="22"/>
    </location>
    <ligand>
        <name>substrate</name>
    </ligand>
</feature>
<evidence type="ECO:0000256" key="5">
    <source>
        <dbReference type="ARBA" id="ARBA00013061"/>
    </source>
</evidence>
<dbReference type="AlphaFoldDB" id="A0A3N2BGS1"/>
<evidence type="ECO:0000256" key="1">
    <source>
        <dbReference type="ARBA" id="ARBA00000642"/>
    </source>
</evidence>
<dbReference type="InterPro" id="IPR036043">
    <property type="entry name" value="Phosphoglycerate_kinase_sf"/>
</dbReference>
<dbReference type="PANTHER" id="PTHR11406:SF23">
    <property type="entry name" value="PHOSPHOGLYCERATE KINASE 1, CHLOROPLASTIC-RELATED"/>
    <property type="match status" value="1"/>
</dbReference>
<sequence>MKTIEDLGDLRGKRVLVRSDFNVPLDGTTITDDGRIRAALPTITALTEAGAKVILTAHLGRPKGEVKAEYSLAPVAARLGELLGHEVRYASDLVGDSATSTVASLAVGDVALLENVRFDARETSKDDAERGALAAELAQLADAFVSDGFGVVHRKQASVYDVAQLLPHAAGKLVFKEIASLSKATDDPERPYAVVLGGSKVSDKLGVISNLLGKADRLLIGGGMVFTFLAAKGFGVGSSLLEQDQVETVKGYLQDAEDKGVEIVLPTDVIVAPEFKADAPATVVSAEEIPADQMGLDIGPDSQRLFTEKLADARTIVWNGPMGVFEFPAFAGGTRAVAQAMSDSERAFTIVGGGDSAAAVRTLGFDESTFSHISTGGGASLELLEGKVLPGINVLEG</sequence>
<keyword evidence="10 12" id="KW-0067">ATP-binding</keyword>
<dbReference type="InterPro" id="IPR001576">
    <property type="entry name" value="Phosphoglycerate_kinase"/>
</dbReference>
<dbReference type="Pfam" id="PF00162">
    <property type="entry name" value="PGK"/>
    <property type="match status" value="1"/>
</dbReference>
<dbReference type="HAMAP" id="MF_00145">
    <property type="entry name" value="Phosphoglyc_kinase"/>
    <property type="match status" value="1"/>
</dbReference>
<dbReference type="UniPathway" id="UPA00109">
    <property type="reaction ID" value="UER00185"/>
</dbReference>
<evidence type="ECO:0000256" key="2">
    <source>
        <dbReference type="ARBA" id="ARBA00004838"/>
    </source>
</evidence>
<evidence type="ECO:0000256" key="10">
    <source>
        <dbReference type="ARBA" id="ARBA00022840"/>
    </source>
</evidence>
<keyword evidence="9 12" id="KW-0418">Kinase</keyword>
<dbReference type="GO" id="GO:0004618">
    <property type="term" value="F:phosphoglycerate kinase activity"/>
    <property type="evidence" value="ECO:0007669"/>
    <property type="project" value="UniProtKB-UniRule"/>
</dbReference>
<evidence type="ECO:0000313" key="16">
    <source>
        <dbReference type="EMBL" id="ROR74459.1"/>
    </source>
</evidence>
<dbReference type="GO" id="GO:0043531">
    <property type="term" value="F:ADP binding"/>
    <property type="evidence" value="ECO:0007669"/>
    <property type="project" value="TreeGrafter"/>
</dbReference>
<dbReference type="FunFam" id="3.40.50.1260:FF:000003">
    <property type="entry name" value="Phosphoglycerate kinase"/>
    <property type="match status" value="1"/>
</dbReference>
<dbReference type="GO" id="GO:0006094">
    <property type="term" value="P:gluconeogenesis"/>
    <property type="evidence" value="ECO:0007669"/>
    <property type="project" value="TreeGrafter"/>
</dbReference>
<comment type="catalytic activity">
    <reaction evidence="1 12 15">
        <text>(2R)-3-phosphoglycerate + ATP = (2R)-3-phospho-glyceroyl phosphate + ADP</text>
        <dbReference type="Rhea" id="RHEA:14801"/>
        <dbReference type="ChEBI" id="CHEBI:30616"/>
        <dbReference type="ChEBI" id="CHEBI:57604"/>
        <dbReference type="ChEBI" id="CHEBI:58272"/>
        <dbReference type="ChEBI" id="CHEBI:456216"/>
        <dbReference type="EC" id="2.7.2.3"/>
    </reaction>
</comment>
<keyword evidence="17" id="KW-1185">Reference proteome</keyword>
<keyword evidence="11 12" id="KW-0324">Glycolysis</keyword>
<dbReference type="PRINTS" id="PR00477">
    <property type="entry name" value="PHGLYCKINASE"/>
</dbReference>
<evidence type="ECO:0000256" key="11">
    <source>
        <dbReference type="ARBA" id="ARBA00023152"/>
    </source>
</evidence>
<dbReference type="CDD" id="cd00318">
    <property type="entry name" value="Phosphoglycerate_kinase"/>
    <property type="match status" value="1"/>
</dbReference>
<gene>
    <name evidence="12" type="primary">pgk</name>
    <name evidence="16" type="ORF">EDD31_2875</name>
</gene>
<organism evidence="16 17">
    <name type="scientific">Bogoriella caseilytica</name>
    <dbReference type="NCBI Taxonomy" id="56055"/>
    <lineage>
        <taxon>Bacteria</taxon>
        <taxon>Bacillati</taxon>
        <taxon>Actinomycetota</taxon>
        <taxon>Actinomycetes</taxon>
        <taxon>Micrococcales</taxon>
        <taxon>Bogoriellaceae</taxon>
        <taxon>Bogoriella</taxon>
    </lineage>
</organism>
<comment type="pathway">
    <text evidence="2 12">Carbohydrate degradation; glycolysis; pyruvate from D-glyceraldehyde 3-phosphate: step 2/5.</text>
</comment>
<keyword evidence="12" id="KW-0963">Cytoplasm</keyword>
<accession>A0A3N2BGS1</accession>
<feature type="binding site" evidence="12 14">
    <location>
        <position position="326"/>
    </location>
    <ligand>
        <name>ATP</name>
        <dbReference type="ChEBI" id="CHEBI:30616"/>
    </ligand>
</feature>
<reference evidence="16 17" key="1">
    <citation type="submission" date="2018-11" db="EMBL/GenBank/DDBJ databases">
        <title>Sequencing the genomes of 1000 actinobacteria strains.</title>
        <authorList>
            <person name="Klenk H.-P."/>
        </authorList>
    </citation>
    <scope>NUCLEOTIDE SEQUENCE [LARGE SCALE GENOMIC DNA]</scope>
    <source>
        <strain evidence="16 17">DSM 11294</strain>
    </source>
</reference>
<feature type="binding site" evidence="12">
    <location>
        <position position="295"/>
    </location>
    <ligand>
        <name>ATP</name>
        <dbReference type="ChEBI" id="CHEBI:30616"/>
    </ligand>
</feature>
<feature type="binding site" evidence="13">
    <location>
        <position position="35"/>
    </location>
    <ligand>
        <name>(2R)-3-phosphoglycerate</name>
        <dbReference type="ChEBI" id="CHEBI:58272"/>
    </ligand>
</feature>
<dbReference type="InterPro" id="IPR015911">
    <property type="entry name" value="Phosphoglycerate_kinase_CS"/>
</dbReference>
<dbReference type="EC" id="2.7.2.3" evidence="5 12"/>
<evidence type="ECO:0000256" key="6">
    <source>
        <dbReference type="ARBA" id="ARBA00016471"/>
    </source>
</evidence>
<feature type="binding site" evidence="12">
    <location>
        <position position="35"/>
    </location>
    <ligand>
        <name>substrate</name>
    </ligand>
</feature>
<comment type="subunit">
    <text evidence="4 12">Monomer.</text>
</comment>
<feature type="binding site" evidence="12 13">
    <location>
        <begin position="58"/>
        <end position="61"/>
    </location>
    <ligand>
        <name>substrate</name>
    </ligand>
</feature>
<dbReference type="GO" id="GO:0005829">
    <property type="term" value="C:cytosol"/>
    <property type="evidence" value="ECO:0007669"/>
    <property type="project" value="TreeGrafter"/>
</dbReference>
<feature type="binding site" evidence="12 14">
    <location>
        <position position="204"/>
    </location>
    <ligand>
        <name>ATP</name>
        <dbReference type="ChEBI" id="CHEBI:30616"/>
    </ligand>
</feature>
<evidence type="ECO:0000256" key="8">
    <source>
        <dbReference type="ARBA" id="ARBA00022741"/>
    </source>
</evidence>
<evidence type="ECO:0000256" key="12">
    <source>
        <dbReference type="HAMAP-Rule" id="MF_00145"/>
    </source>
</evidence>
<comment type="subcellular location">
    <subcellularLocation>
        <location evidence="12">Cytoplasm</location>
    </subcellularLocation>
</comment>
<dbReference type="SUPFAM" id="SSF53748">
    <property type="entry name" value="Phosphoglycerate kinase"/>
    <property type="match status" value="1"/>
</dbReference>
<dbReference type="PANTHER" id="PTHR11406">
    <property type="entry name" value="PHOSPHOGLYCERATE KINASE"/>
    <property type="match status" value="1"/>
</dbReference>
<evidence type="ECO:0000256" key="3">
    <source>
        <dbReference type="ARBA" id="ARBA00008982"/>
    </source>
</evidence>
<dbReference type="GO" id="GO:0006096">
    <property type="term" value="P:glycolytic process"/>
    <property type="evidence" value="ECO:0007669"/>
    <property type="project" value="UniProtKB-UniRule"/>
</dbReference>
<dbReference type="PIRSF" id="PIRSF000724">
    <property type="entry name" value="Pgk"/>
    <property type="match status" value="1"/>
</dbReference>
<comment type="caution">
    <text evidence="16">The sequence shown here is derived from an EMBL/GenBank/DDBJ whole genome shotgun (WGS) entry which is preliminary data.</text>
</comment>
<dbReference type="Gene3D" id="3.40.50.1260">
    <property type="entry name" value="Phosphoglycerate kinase, N-terminal domain"/>
    <property type="match status" value="2"/>
</dbReference>
<evidence type="ECO:0000256" key="4">
    <source>
        <dbReference type="ARBA" id="ARBA00011245"/>
    </source>
</evidence>
<dbReference type="FunFam" id="3.40.50.1260:FF:000006">
    <property type="entry name" value="Phosphoglycerate kinase"/>
    <property type="match status" value="1"/>
</dbReference>
<evidence type="ECO:0000256" key="14">
    <source>
        <dbReference type="PIRSR" id="PIRSR000724-2"/>
    </source>
</evidence>
<comment type="similarity">
    <text evidence="3 12 15">Belongs to the phosphoglycerate kinase family.</text>
</comment>
<feature type="binding site" evidence="12 14">
    <location>
        <begin position="353"/>
        <end position="356"/>
    </location>
    <ligand>
        <name>ATP</name>
        <dbReference type="ChEBI" id="CHEBI:30616"/>
    </ligand>
</feature>
<dbReference type="EMBL" id="RKHK01000001">
    <property type="protein sequence ID" value="ROR74459.1"/>
    <property type="molecule type" value="Genomic_DNA"/>
</dbReference>
<keyword evidence="7 12" id="KW-0808">Transferase</keyword>
<dbReference type="InterPro" id="IPR015824">
    <property type="entry name" value="Phosphoglycerate_kinase_N"/>
</dbReference>
<protein>
    <recommendedName>
        <fullName evidence="6 12">Phosphoglycerate kinase</fullName>
        <ecNumber evidence="5 12">2.7.2.3</ecNumber>
    </recommendedName>
</protein>
<feature type="binding site" evidence="12">
    <location>
        <position position="117"/>
    </location>
    <ligand>
        <name>substrate</name>
    </ligand>
</feature>
<dbReference type="GO" id="GO:0005524">
    <property type="term" value="F:ATP binding"/>
    <property type="evidence" value="ECO:0007669"/>
    <property type="project" value="UniProtKB-KW"/>
</dbReference>
<dbReference type="RefSeq" id="WP_123304787.1">
    <property type="nucleotide sequence ID" value="NZ_RKHK01000001.1"/>
</dbReference>
<dbReference type="Proteomes" id="UP000280668">
    <property type="component" value="Unassembled WGS sequence"/>
</dbReference>
<proteinExistence type="inferred from homology"/>
<evidence type="ECO:0000256" key="7">
    <source>
        <dbReference type="ARBA" id="ARBA00022679"/>
    </source>
</evidence>
<evidence type="ECO:0000313" key="17">
    <source>
        <dbReference type="Proteomes" id="UP000280668"/>
    </source>
</evidence>
<evidence type="ECO:0000256" key="13">
    <source>
        <dbReference type="PIRSR" id="PIRSR000724-1"/>
    </source>
</evidence>
<feature type="binding site" evidence="12">
    <location>
        <position position="154"/>
    </location>
    <ligand>
        <name>substrate</name>
    </ligand>
</feature>
<dbReference type="OrthoDB" id="9808460at2"/>
<feature type="binding site" evidence="13">
    <location>
        <position position="117"/>
    </location>
    <ligand>
        <name>(2R)-3-phosphoglycerate</name>
        <dbReference type="ChEBI" id="CHEBI:58272"/>
    </ligand>
</feature>